<dbReference type="PANTHER" id="PTHR23520">
    <property type="entry name" value="TRANSPORTER, PUTATIVE (AFU_ORTHOLOGUE AFUA_3G04000)-RELATED"/>
    <property type="match status" value="1"/>
</dbReference>
<name>A0A6J6XAP4_9ZZZZ</name>
<feature type="transmembrane region" description="Helical" evidence="1">
    <location>
        <begin position="129"/>
        <end position="154"/>
    </location>
</feature>
<sequence length="391" mass="41739">MIIGTRGIRGFVDGMVYVMLPAYLLALGFSGVQIGAVITASLFGSAIFTIGTGLIAHRIAPARLLIYASCIMIATGFAFGATTSFVALLVIGFLGTMNPSAGDVSMFLPLEQASVSQSVSDSDRTAMFALYNLSGALVGSIGALCAGIPLWIALRYNHSSLSGYRSTFVMYALAGVVVLFIYQRLSSHANTHPTNSAHALTESRRVVYKLAALFSLDSLGGGFATQAIFALWVFHKFDLAVSTLGAIFFATGVLSAFSSLLSVRIAKRIGLVRTMVFTHIPASLLLVGVVFMPNVWLAMTLFILRGLLSQMDVPVRQSYVMAVVTPPERAAAASITNVPRSLATALPPIAAGWMLDQSNFGWPLLACAALKIIYDLLLLAQFRNVRPPEEQ</sequence>
<evidence type="ECO:0000256" key="1">
    <source>
        <dbReference type="SAM" id="Phobius"/>
    </source>
</evidence>
<dbReference type="Pfam" id="PF07690">
    <property type="entry name" value="MFS_1"/>
    <property type="match status" value="1"/>
</dbReference>
<feature type="transmembrane region" description="Helical" evidence="1">
    <location>
        <begin position="206"/>
        <end position="234"/>
    </location>
</feature>
<feature type="transmembrane region" description="Helical" evidence="1">
    <location>
        <begin position="36"/>
        <end position="57"/>
    </location>
</feature>
<dbReference type="Gene3D" id="1.20.1250.20">
    <property type="entry name" value="MFS general substrate transporter like domains"/>
    <property type="match status" value="1"/>
</dbReference>
<dbReference type="PANTHER" id="PTHR23520:SF5">
    <property type="entry name" value="TRANSPORTER, PUTATIVE (AFU_ORTHOLOGUE AFUA_3G04000)-RELATED"/>
    <property type="match status" value="1"/>
</dbReference>
<dbReference type="EMBL" id="CAFAAG010000047">
    <property type="protein sequence ID" value="CAB4792388.1"/>
    <property type="molecule type" value="Genomic_DNA"/>
</dbReference>
<dbReference type="InterPro" id="IPR011701">
    <property type="entry name" value="MFS"/>
</dbReference>
<dbReference type="InterPro" id="IPR020846">
    <property type="entry name" value="MFS_dom"/>
</dbReference>
<dbReference type="GO" id="GO:0022857">
    <property type="term" value="F:transmembrane transporter activity"/>
    <property type="evidence" value="ECO:0007669"/>
    <property type="project" value="InterPro"/>
</dbReference>
<feature type="transmembrane region" description="Helical" evidence="1">
    <location>
        <begin position="284"/>
        <end position="304"/>
    </location>
</feature>
<organism evidence="3">
    <name type="scientific">freshwater metagenome</name>
    <dbReference type="NCBI Taxonomy" id="449393"/>
    <lineage>
        <taxon>unclassified sequences</taxon>
        <taxon>metagenomes</taxon>
        <taxon>ecological metagenomes</taxon>
    </lineage>
</organism>
<accession>A0A6J6XAP4</accession>
<keyword evidence="1" id="KW-0812">Transmembrane</keyword>
<gene>
    <name evidence="3" type="ORF">UFOPK2975_00742</name>
</gene>
<proteinExistence type="predicted"/>
<feature type="domain" description="Major facilitator superfamily (MFS) profile" evidence="2">
    <location>
        <begin position="206"/>
        <end position="391"/>
    </location>
</feature>
<feature type="transmembrane region" description="Helical" evidence="1">
    <location>
        <begin position="12"/>
        <end position="30"/>
    </location>
</feature>
<feature type="transmembrane region" description="Helical" evidence="1">
    <location>
        <begin position="240"/>
        <end position="263"/>
    </location>
</feature>
<dbReference type="AlphaFoldDB" id="A0A6J6XAP4"/>
<keyword evidence="1" id="KW-1133">Transmembrane helix</keyword>
<evidence type="ECO:0000313" key="3">
    <source>
        <dbReference type="EMBL" id="CAB4792388.1"/>
    </source>
</evidence>
<reference evidence="3" key="1">
    <citation type="submission" date="2020-05" db="EMBL/GenBank/DDBJ databases">
        <authorList>
            <person name="Chiriac C."/>
            <person name="Salcher M."/>
            <person name="Ghai R."/>
            <person name="Kavagutti S V."/>
        </authorList>
    </citation>
    <scope>NUCLEOTIDE SEQUENCE</scope>
</reference>
<feature type="transmembrane region" description="Helical" evidence="1">
    <location>
        <begin position="360"/>
        <end position="380"/>
    </location>
</feature>
<dbReference type="InterPro" id="IPR036259">
    <property type="entry name" value="MFS_trans_sf"/>
</dbReference>
<evidence type="ECO:0000259" key="2">
    <source>
        <dbReference type="PROSITE" id="PS50850"/>
    </source>
</evidence>
<dbReference type="SUPFAM" id="SSF103473">
    <property type="entry name" value="MFS general substrate transporter"/>
    <property type="match status" value="1"/>
</dbReference>
<feature type="transmembrane region" description="Helical" evidence="1">
    <location>
        <begin position="166"/>
        <end position="185"/>
    </location>
</feature>
<dbReference type="PROSITE" id="PS50850">
    <property type="entry name" value="MFS"/>
    <property type="match status" value="1"/>
</dbReference>
<keyword evidence="1" id="KW-0472">Membrane</keyword>
<protein>
    <submittedName>
        <fullName evidence="3">Unannotated protein</fullName>
    </submittedName>
</protein>